<keyword evidence="2" id="KW-1185">Reference proteome</keyword>
<dbReference type="AlphaFoldDB" id="A0AAV3XJB9"/>
<reference evidence="1" key="1">
    <citation type="submission" date="2019-10" db="EMBL/GenBank/DDBJ databases">
        <title>Draft genome sequece of Microseira wollei NIES-4236.</title>
        <authorList>
            <person name="Yamaguchi H."/>
            <person name="Suzuki S."/>
            <person name="Kawachi M."/>
        </authorList>
    </citation>
    <scope>NUCLEOTIDE SEQUENCE</scope>
    <source>
        <strain evidence="1">NIES-4236</strain>
    </source>
</reference>
<evidence type="ECO:0000313" key="2">
    <source>
        <dbReference type="Proteomes" id="UP001050975"/>
    </source>
</evidence>
<evidence type="ECO:0008006" key="3">
    <source>
        <dbReference type="Google" id="ProtNLM"/>
    </source>
</evidence>
<name>A0AAV3XJB9_9CYAN</name>
<dbReference type="Proteomes" id="UP001050975">
    <property type="component" value="Unassembled WGS sequence"/>
</dbReference>
<evidence type="ECO:0000313" key="1">
    <source>
        <dbReference type="EMBL" id="GET41990.1"/>
    </source>
</evidence>
<organism evidence="1 2">
    <name type="scientific">Microseira wollei NIES-4236</name>
    <dbReference type="NCBI Taxonomy" id="2530354"/>
    <lineage>
        <taxon>Bacteria</taxon>
        <taxon>Bacillati</taxon>
        <taxon>Cyanobacteriota</taxon>
        <taxon>Cyanophyceae</taxon>
        <taxon>Oscillatoriophycideae</taxon>
        <taxon>Aerosakkonematales</taxon>
        <taxon>Aerosakkonemataceae</taxon>
        <taxon>Microseira</taxon>
    </lineage>
</organism>
<accession>A0AAV3XJB9</accession>
<protein>
    <recommendedName>
        <fullName evidence="3">5'-nucleotidase</fullName>
    </recommendedName>
</protein>
<gene>
    <name evidence="1" type="ORF">MiSe_68040</name>
</gene>
<dbReference type="RefSeq" id="WP_226588835.1">
    <property type="nucleotide sequence ID" value="NZ_BLAY01000143.1"/>
</dbReference>
<proteinExistence type="predicted"/>
<sequence>MAQDIHELSIVLAIGNHNPAILTLDFLKGGGIVSGDWELQRPPVLTVGSAQVIFKNGVNIVASSQTVTFSESLDRKSLEDVEIARVAGKYVSKLPNLDYLAIGINPKYFATFENQPDAARKFINETLLSPGAWQNIGPDPVQARVDMIYTVEGRKLRLLVAEAGLQLPDKQQIPAVLFAGNFNYDLDGESGEARVRSLHQRLANWQTDLETYRDIVNNKFLVKKPETDKVLLIRDAS</sequence>
<comment type="caution">
    <text evidence="1">The sequence shown here is derived from an EMBL/GenBank/DDBJ whole genome shotgun (WGS) entry which is preliminary data.</text>
</comment>
<dbReference type="EMBL" id="BLAY01000143">
    <property type="protein sequence ID" value="GET41990.1"/>
    <property type="molecule type" value="Genomic_DNA"/>
</dbReference>